<reference evidence="1" key="2">
    <citation type="submission" date="2013-04" db="UniProtKB">
        <authorList>
            <consortium name="EnsemblPlants"/>
        </authorList>
    </citation>
    <scope>IDENTIFICATION</scope>
</reference>
<organism evidence="1">
    <name type="scientific">Oryza brachyantha</name>
    <name type="common">malo sina</name>
    <dbReference type="NCBI Taxonomy" id="4533"/>
    <lineage>
        <taxon>Eukaryota</taxon>
        <taxon>Viridiplantae</taxon>
        <taxon>Streptophyta</taxon>
        <taxon>Embryophyta</taxon>
        <taxon>Tracheophyta</taxon>
        <taxon>Spermatophyta</taxon>
        <taxon>Magnoliopsida</taxon>
        <taxon>Liliopsida</taxon>
        <taxon>Poales</taxon>
        <taxon>Poaceae</taxon>
        <taxon>BOP clade</taxon>
        <taxon>Oryzoideae</taxon>
        <taxon>Oryzeae</taxon>
        <taxon>Oryzinae</taxon>
        <taxon>Oryza</taxon>
    </lineage>
</organism>
<evidence type="ECO:0000313" key="1">
    <source>
        <dbReference type="EnsemblPlants" id="OB01G49900.1"/>
    </source>
</evidence>
<name>J3L6Y4_ORYBR</name>
<reference evidence="1" key="1">
    <citation type="journal article" date="2013" name="Nat. Commun.">
        <title>Whole-genome sequencing of Oryza brachyantha reveals mechanisms underlying Oryza genome evolution.</title>
        <authorList>
            <person name="Chen J."/>
            <person name="Huang Q."/>
            <person name="Gao D."/>
            <person name="Wang J."/>
            <person name="Lang Y."/>
            <person name="Liu T."/>
            <person name="Li B."/>
            <person name="Bai Z."/>
            <person name="Luis Goicoechea J."/>
            <person name="Liang C."/>
            <person name="Chen C."/>
            <person name="Zhang W."/>
            <person name="Sun S."/>
            <person name="Liao Y."/>
            <person name="Zhang X."/>
            <person name="Yang L."/>
            <person name="Song C."/>
            <person name="Wang M."/>
            <person name="Shi J."/>
            <person name="Liu G."/>
            <person name="Liu J."/>
            <person name="Zhou H."/>
            <person name="Zhou W."/>
            <person name="Yu Q."/>
            <person name="An N."/>
            <person name="Chen Y."/>
            <person name="Cai Q."/>
            <person name="Wang B."/>
            <person name="Liu B."/>
            <person name="Min J."/>
            <person name="Huang Y."/>
            <person name="Wu H."/>
            <person name="Li Z."/>
            <person name="Zhang Y."/>
            <person name="Yin Y."/>
            <person name="Song W."/>
            <person name="Jiang J."/>
            <person name="Jackson S.A."/>
            <person name="Wing R.A."/>
            <person name="Wang J."/>
            <person name="Chen M."/>
        </authorList>
    </citation>
    <scope>NUCLEOTIDE SEQUENCE [LARGE SCALE GENOMIC DNA]</scope>
    <source>
        <strain evidence="1">cv. IRGC 101232</strain>
    </source>
</reference>
<evidence type="ECO:0000313" key="2">
    <source>
        <dbReference type="Proteomes" id="UP000006038"/>
    </source>
</evidence>
<dbReference type="Gramene" id="OB01G49900.1">
    <property type="protein sequence ID" value="OB01G49900.1"/>
    <property type="gene ID" value="OB01G49900"/>
</dbReference>
<accession>J3L6Y4</accession>
<keyword evidence="2" id="KW-1185">Reference proteome</keyword>
<protein>
    <submittedName>
        <fullName evidence="1">Uncharacterized protein</fullName>
    </submittedName>
</protein>
<dbReference type="AlphaFoldDB" id="J3L6Y4"/>
<proteinExistence type="predicted"/>
<sequence>PAFSFCLACESMQWTTSEMQLTISQNVRPHISLISTSNNKQNCGIPLLPS</sequence>
<dbReference type="Proteomes" id="UP000006038">
    <property type="component" value="Chromosome 1"/>
</dbReference>
<dbReference type="EnsemblPlants" id="OB01G49900.1">
    <property type="protein sequence ID" value="OB01G49900.1"/>
    <property type="gene ID" value="OB01G49900"/>
</dbReference>
<dbReference type="HOGENOM" id="CLU_3130385_0_0_1"/>